<dbReference type="GO" id="GO:0003824">
    <property type="term" value="F:catalytic activity"/>
    <property type="evidence" value="ECO:0007669"/>
    <property type="project" value="InterPro"/>
</dbReference>
<dbReference type="PANTHER" id="PTHR33710">
    <property type="entry name" value="BNAC02G09200D PROTEIN"/>
    <property type="match status" value="1"/>
</dbReference>
<dbReference type="InterPro" id="IPR036691">
    <property type="entry name" value="Endo/exonu/phosph_ase_sf"/>
</dbReference>
<protein>
    <recommendedName>
        <fullName evidence="2">Endonuclease/exonuclease/phosphatase domain-containing protein</fullName>
    </recommendedName>
</protein>
<dbReference type="Proteomes" id="UP000507245">
    <property type="component" value="Unassembled WGS sequence"/>
</dbReference>
<reference evidence="6" key="1">
    <citation type="journal article" date="2020" name="Genome Biol.">
        <title>Gamete binning: chromosome-level and haplotype-resolved genome assembly enabled by high-throughput single-cell sequencing of gamete genomes.</title>
        <authorList>
            <person name="Campoy J.A."/>
            <person name="Sun H."/>
            <person name="Goel M."/>
            <person name="Jiao W.-B."/>
            <person name="Folz-Donahue K."/>
            <person name="Wang N."/>
            <person name="Rubio M."/>
            <person name="Liu C."/>
            <person name="Kukat C."/>
            <person name="Ruiz D."/>
            <person name="Huettel B."/>
            <person name="Schneeberger K."/>
        </authorList>
    </citation>
    <scope>NUCLEOTIDE SEQUENCE [LARGE SCALE GENOMIC DNA]</scope>
    <source>
        <strain evidence="6">cv. Rojo Pasion</strain>
    </source>
</reference>
<feature type="domain" description="Endonuclease/exonuclease/phosphatase" evidence="2">
    <location>
        <begin position="33"/>
        <end position="155"/>
    </location>
</feature>
<evidence type="ECO:0000256" key="1">
    <source>
        <dbReference type="SAM" id="MobiDB-lite"/>
    </source>
</evidence>
<reference evidence="4 5" key="2">
    <citation type="submission" date="2020-05" db="EMBL/GenBank/DDBJ databases">
        <authorList>
            <person name="Campoy J."/>
            <person name="Schneeberger K."/>
            <person name="Spophaly S."/>
        </authorList>
    </citation>
    <scope>NUCLEOTIDE SEQUENCE [LARGE SCALE GENOMIC DNA]</scope>
    <source>
        <strain evidence="4">PruArmRojPasFocal</strain>
    </source>
</reference>
<dbReference type="SUPFAM" id="SSF56219">
    <property type="entry name" value="DNase I-like"/>
    <property type="match status" value="1"/>
</dbReference>
<gene>
    <name evidence="3" type="ORF">CURHAP_LOCUS17651</name>
    <name evidence="4" type="ORF">ORAREDHAP_LOCUS17271</name>
</gene>
<evidence type="ECO:0000313" key="4">
    <source>
        <dbReference type="EMBL" id="CAB4301721.1"/>
    </source>
</evidence>
<dbReference type="InterPro" id="IPR005135">
    <property type="entry name" value="Endo/exonuclease/phosphatase"/>
</dbReference>
<dbReference type="Gene3D" id="3.60.10.10">
    <property type="entry name" value="Endonuclease/exonuclease/phosphatase"/>
    <property type="match status" value="1"/>
</dbReference>
<evidence type="ECO:0000259" key="2">
    <source>
        <dbReference type="Pfam" id="PF03372"/>
    </source>
</evidence>
<dbReference type="PANTHER" id="PTHR33710:SF71">
    <property type="entry name" value="ENDONUCLEASE_EXONUCLEASE_PHOSPHATASE DOMAIN-CONTAINING PROTEIN"/>
    <property type="match status" value="1"/>
</dbReference>
<organism evidence="4 6">
    <name type="scientific">Prunus armeniaca</name>
    <name type="common">Apricot</name>
    <name type="synonym">Armeniaca vulgaris</name>
    <dbReference type="NCBI Taxonomy" id="36596"/>
    <lineage>
        <taxon>Eukaryota</taxon>
        <taxon>Viridiplantae</taxon>
        <taxon>Streptophyta</taxon>
        <taxon>Embryophyta</taxon>
        <taxon>Tracheophyta</taxon>
        <taxon>Spermatophyta</taxon>
        <taxon>Magnoliopsida</taxon>
        <taxon>eudicotyledons</taxon>
        <taxon>Gunneridae</taxon>
        <taxon>Pentapetalae</taxon>
        <taxon>rosids</taxon>
        <taxon>fabids</taxon>
        <taxon>Rosales</taxon>
        <taxon>Rosaceae</taxon>
        <taxon>Amygdaloideae</taxon>
        <taxon>Amygdaleae</taxon>
        <taxon>Prunus</taxon>
    </lineage>
</organism>
<accession>A0A6J5WMZ4</accession>
<dbReference type="Proteomes" id="UP000507222">
    <property type="component" value="Unassembled WGS sequence"/>
</dbReference>
<dbReference type="Pfam" id="PF03372">
    <property type="entry name" value="Exo_endo_phos"/>
    <property type="match status" value="1"/>
</dbReference>
<name>A0A6J5WMZ4_PRUAR</name>
<feature type="compositionally biased region" description="Basic and acidic residues" evidence="1">
    <location>
        <begin position="368"/>
        <end position="382"/>
    </location>
</feature>
<feature type="region of interest" description="Disordered" evidence="1">
    <location>
        <begin position="357"/>
        <end position="382"/>
    </location>
</feature>
<evidence type="ECO:0000313" key="5">
    <source>
        <dbReference type="Proteomes" id="UP000507222"/>
    </source>
</evidence>
<sequence length="382" mass="44618">MLWRKEVQVNVLSVSAGHIDCWVNNHLIQPFRVTGFYGNPETSLRIFSWELLRRLASSCKSPWVCLGDFNELFSERESNGVRRRPMYQMENFRKSLEDFGLSDIGFEGFPFTWCRKDGNGNVLWERLDRVVVNTEFRILWHQTKVHHLNSVVSDHKPVLLTLNAQNSNDAGSSARKCRFQFEKMWLKEEGFEDVVRSAWEHNGAEDVFGSVRTQLKMSLELLQCINPSKQQSQRKEFIERKIDDLLEKQEIMWQQRSRVEWLKEGDKNTSYFHERAKERTKTNFIAGVYNSKGKWCTDRRLVTKNFSCYFQSLFATTGGHNIEVITDKVSPKVPDQMKHFLIKPYNKNEVEVALKQMPPSKAPGIDGMKCEKPEQDLDSSHP</sequence>
<dbReference type="EMBL" id="CAEKDK010000002">
    <property type="protein sequence ID" value="CAB4271284.1"/>
    <property type="molecule type" value="Genomic_DNA"/>
</dbReference>
<evidence type="ECO:0000313" key="3">
    <source>
        <dbReference type="EMBL" id="CAB4271284.1"/>
    </source>
</evidence>
<dbReference type="AlphaFoldDB" id="A0A6J5WMZ4"/>
<proteinExistence type="predicted"/>
<dbReference type="OrthoDB" id="1194564at2759"/>
<dbReference type="EMBL" id="CAEKKB010000002">
    <property type="protein sequence ID" value="CAB4301721.1"/>
    <property type="molecule type" value="Genomic_DNA"/>
</dbReference>
<keyword evidence="6" id="KW-1185">Reference proteome</keyword>
<evidence type="ECO:0000313" key="6">
    <source>
        <dbReference type="Proteomes" id="UP000507245"/>
    </source>
</evidence>